<name>A0A5B2WQR0_9PSEU</name>
<evidence type="ECO:0000256" key="4">
    <source>
        <dbReference type="SAM" id="Phobius"/>
    </source>
</evidence>
<feature type="compositionally biased region" description="Low complexity" evidence="3">
    <location>
        <begin position="308"/>
        <end position="340"/>
    </location>
</feature>
<dbReference type="InterPro" id="IPR016032">
    <property type="entry name" value="Sig_transdc_resp-reg_C-effctor"/>
</dbReference>
<feature type="domain" description="Bacterial transcriptional activator" evidence="6">
    <location>
        <begin position="886"/>
        <end position="1019"/>
    </location>
</feature>
<dbReference type="SMART" id="SM00862">
    <property type="entry name" value="Trans_reg_C"/>
    <property type="match status" value="1"/>
</dbReference>
<dbReference type="InterPro" id="IPR036779">
    <property type="entry name" value="LysM_dom_sf"/>
</dbReference>
<comment type="similarity">
    <text evidence="1">Belongs to the AfsR/DnrI/RedD regulatory family.</text>
</comment>
<dbReference type="EMBL" id="VUOB01000067">
    <property type="protein sequence ID" value="KAA2253304.1"/>
    <property type="molecule type" value="Genomic_DNA"/>
</dbReference>
<accession>A0A5B2WQR0</accession>
<dbReference type="AlphaFoldDB" id="A0A5B2WQR0"/>
<evidence type="ECO:0000259" key="5">
    <source>
        <dbReference type="SMART" id="SM00862"/>
    </source>
</evidence>
<feature type="compositionally biased region" description="Acidic residues" evidence="3">
    <location>
        <begin position="402"/>
        <end position="413"/>
    </location>
</feature>
<evidence type="ECO:0000313" key="7">
    <source>
        <dbReference type="EMBL" id="KAA2253304.1"/>
    </source>
</evidence>
<protein>
    <submittedName>
        <fullName evidence="7">LysM peptidoglycan-binding domain-containing protein</fullName>
    </submittedName>
</protein>
<feature type="region of interest" description="Disordered" evidence="3">
    <location>
        <begin position="1"/>
        <end position="20"/>
    </location>
</feature>
<sequence>MTATSHRSRQQPARQPGPGRRAWRVVAGTIWFLGRLLRGLIAAVVLAALVVGLPWALVRYVGWPLPHHVPTWPELQGFLLAPMSVTFLLDFLACACWIVWFFFTLDVLHCTVEVVRDARWPDLSAAGPMHSLAGVLVGAVLLSVLGNNRPAPVPSGPPSGALGTGSPVVATAHAWQHSAFPSTFTVRQAVFTTSAMDTTVTDASTPAVSPPVSVIVRAPANGVYDSLWRIAQRTLGDGNRWPEIWHANEGKSQPGGRTFTQPSLIYPGQELSLPATATTPPAAPPVSAPPPAPDPTSPPPATSPSPTTPTSSASSLPTTPAPTTQHAPATGTGTPTSTREPGFRWEPDLFVGLGLAAAVSAALVIARRRYRARYQPGSGDRDDFPVAPVVYQLRLAHLRAEQDDDSDPDDDLDSTPSPRGAIPAVRVIGAPENGSDQDPALAARLGVRDGREIALNLAVARGLGLVGAGGPAATRALLVTALSVSNARQAGAAAGTGVLIPAEDLVPLLGRGAAHTRLPAALPVADSLEAALDALEAEILVRAGASPTSTGEPRSWPTLVLATTVPAHQRPRLQAVLDNGAQFGITGLLLGQWQPGVTAYIRADGTVSATSPGLGEALRGSQMFRLGEDDTAALLKLLHQADPEPAAPGEALAAPRPRPRVAPPATQSAPAPTRVAPERGDDVGSVLPISDTELEVIARAEPPVVTDTELEIIGPRPVHTPGVRLRPSPSLPEPVTSPEPSGRPSTTVGEVGQATSEGSAAPAAVGEAVSADGWPAMPVRVDVLGAPRMFWRPDTDMRDAREITGVFQPRTRELLVFLALHPDGASREALVAALWSDTPPERSTNSLNTAFSRLRRSVSAATGGALSEIVVAGENRYRLDPALVDVDFWHFDAAVAARRGAGTDQRRVGAYRAMVDSYGGTLADGMSTEWIETAREAIRRDAIDAVAALARALFADDPQQTLDLLEIARAFDPHNEALYRDIMRLQERLGLIDAIPRTLTLLTTRLAEVDNRPTEHAIGLATRLRQRHDDRPSAQPRAVTGGWT</sequence>
<feature type="compositionally biased region" description="Polar residues" evidence="3">
    <location>
        <begin position="743"/>
        <end position="756"/>
    </location>
</feature>
<dbReference type="GO" id="GO:0003677">
    <property type="term" value="F:DNA binding"/>
    <property type="evidence" value="ECO:0007669"/>
    <property type="project" value="UniProtKB-KW"/>
</dbReference>
<feature type="region of interest" description="Disordered" evidence="3">
    <location>
        <begin position="644"/>
        <end position="682"/>
    </location>
</feature>
<comment type="caution">
    <text evidence="7">The sequence shown here is derived from an EMBL/GenBank/DDBJ whole genome shotgun (WGS) entry which is preliminary data.</text>
</comment>
<keyword evidence="8" id="KW-1185">Reference proteome</keyword>
<dbReference type="InterPro" id="IPR011990">
    <property type="entry name" value="TPR-like_helical_dom_sf"/>
</dbReference>
<dbReference type="CDD" id="cd00118">
    <property type="entry name" value="LysM"/>
    <property type="match status" value="1"/>
</dbReference>
<dbReference type="GO" id="GO:0006355">
    <property type="term" value="P:regulation of DNA-templated transcription"/>
    <property type="evidence" value="ECO:0007669"/>
    <property type="project" value="InterPro"/>
</dbReference>
<feature type="transmembrane region" description="Helical" evidence="4">
    <location>
        <begin position="40"/>
        <end position="58"/>
    </location>
</feature>
<dbReference type="SUPFAM" id="SSF46894">
    <property type="entry name" value="C-terminal effector domain of the bipartite response regulators"/>
    <property type="match status" value="1"/>
</dbReference>
<feature type="region of interest" description="Disordered" evidence="3">
    <location>
        <begin position="715"/>
        <end position="766"/>
    </location>
</feature>
<feature type="compositionally biased region" description="Pro residues" evidence="3">
    <location>
        <begin position="281"/>
        <end position="307"/>
    </location>
</feature>
<dbReference type="PANTHER" id="PTHR35807:SF2">
    <property type="entry name" value="TRANSCRIPTIONAL ACTIVATOR DOMAIN"/>
    <property type="match status" value="1"/>
</dbReference>
<feature type="domain" description="OmpR/PhoB-type" evidence="5">
    <location>
        <begin position="800"/>
        <end position="879"/>
    </location>
</feature>
<dbReference type="OrthoDB" id="8444614at2"/>
<feature type="compositionally biased region" description="Low complexity" evidence="3">
    <location>
        <begin position="271"/>
        <end position="280"/>
    </location>
</feature>
<dbReference type="InterPro" id="IPR018392">
    <property type="entry name" value="LysM"/>
</dbReference>
<feature type="compositionally biased region" description="Low complexity" evidence="3">
    <location>
        <begin position="663"/>
        <end position="673"/>
    </location>
</feature>
<dbReference type="Gene3D" id="3.10.350.10">
    <property type="entry name" value="LysM domain"/>
    <property type="match status" value="1"/>
</dbReference>
<evidence type="ECO:0000256" key="2">
    <source>
        <dbReference type="ARBA" id="ARBA00023125"/>
    </source>
</evidence>
<evidence type="ECO:0000259" key="6">
    <source>
        <dbReference type="SMART" id="SM01043"/>
    </source>
</evidence>
<dbReference type="PANTHER" id="PTHR35807">
    <property type="entry name" value="TRANSCRIPTIONAL REGULATOR REDD-RELATED"/>
    <property type="match status" value="1"/>
</dbReference>
<gene>
    <name evidence="7" type="ORF">F0L68_33380</name>
</gene>
<evidence type="ECO:0000256" key="1">
    <source>
        <dbReference type="ARBA" id="ARBA00005820"/>
    </source>
</evidence>
<feature type="compositionally biased region" description="Polar residues" evidence="3">
    <location>
        <begin position="1"/>
        <end position="13"/>
    </location>
</feature>
<reference evidence="7 8" key="1">
    <citation type="submission" date="2019-09" db="EMBL/GenBank/DDBJ databases">
        <title>Goodfellowia gen. nov., a new genus of the Pseudonocardineae related to Actinoalloteichus, containing Goodfellowia coeruleoviolacea gen. nov., comb. nov. gen. nov., comb. nov.</title>
        <authorList>
            <person name="Labeda D."/>
        </authorList>
    </citation>
    <scope>NUCLEOTIDE SEQUENCE [LARGE SCALE GENOMIC DNA]</scope>
    <source>
        <strain evidence="7 8">AN110305</strain>
    </source>
</reference>
<dbReference type="Gene3D" id="1.10.10.10">
    <property type="entry name" value="Winged helix-like DNA-binding domain superfamily/Winged helix DNA-binding domain"/>
    <property type="match status" value="1"/>
</dbReference>
<feature type="transmembrane region" description="Helical" evidence="4">
    <location>
        <begin position="123"/>
        <end position="145"/>
    </location>
</feature>
<keyword evidence="2" id="KW-0238">DNA-binding</keyword>
<dbReference type="InterPro" id="IPR005158">
    <property type="entry name" value="BTAD"/>
</dbReference>
<dbReference type="Gene3D" id="1.25.40.10">
    <property type="entry name" value="Tetratricopeptide repeat domain"/>
    <property type="match status" value="1"/>
</dbReference>
<dbReference type="Proteomes" id="UP000323454">
    <property type="component" value="Unassembled WGS sequence"/>
</dbReference>
<dbReference type="SMART" id="SM01043">
    <property type="entry name" value="BTAD"/>
    <property type="match status" value="1"/>
</dbReference>
<evidence type="ECO:0000313" key="8">
    <source>
        <dbReference type="Proteomes" id="UP000323454"/>
    </source>
</evidence>
<dbReference type="Pfam" id="PF03704">
    <property type="entry name" value="BTAD"/>
    <property type="match status" value="1"/>
</dbReference>
<feature type="compositionally biased region" description="Low complexity" evidence="3">
    <location>
        <begin position="644"/>
        <end position="655"/>
    </location>
</feature>
<proteinExistence type="inferred from homology"/>
<evidence type="ECO:0000256" key="3">
    <source>
        <dbReference type="SAM" id="MobiDB-lite"/>
    </source>
</evidence>
<feature type="region of interest" description="Disordered" evidence="3">
    <location>
        <begin position="399"/>
        <end position="422"/>
    </location>
</feature>
<keyword evidence="4" id="KW-0812">Transmembrane</keyword>
<feature type="region of interest" description="Disordered" evidence="3">
    <location>
        <begin position="240"/>
        <end position="343"/>
    </location>
</feature>
<dbReference type="GO" id="GO:0000160">
    <property type="term" value="P:phosphorelay signal transduction system"/>
    <property type="evidence" value="ECO:0007669"/>
    <property type="project" value="InterPro"/>
</dbReference>
<organism evidence="7 8">
    <name type="scientific">Solihabitans fulvus</name>
    <dbReference type="NCBI Taxonomy" id="1892852"/>
    <lineage>
        <taxon>Bacteria</taxon>
        <taxon>Bacillati</taxon>
        <taxon>Actinomycetota</taxon>
        <taxon>Actinomycetes</taxon>
        <taxon>Pseudonocardiales</taxon>
        <taxon>Pseudonocardiaceae</taxon>
        <taxon>Solihabitans</taxon>
    </lineage>
</organism>
<keyword evidence="4" id="KW-0472">Membrane</keyword>
<dbReference type="InterPro" id="IPR051677">
    <property type="entry name" value="AfsR-DnrI-RedD_regulator"/>
</dbReference>
<dbReference type="InterPro" id="IPR036388">
    <property type="entry name" value="WH-like_DNA-bd_sf"/>
</dbReference>
<feature type="compositionally biased region" description="Low complexity" evidence="3">
    <location>
        <begin position="757"/>
        <end position="766"/>
    </location>
</feature>
<dbReference type="InterPro" id="IPR001867">
    <property type="entry name" value="OmpR/PhoB-type_DNA-bd"/>
</dbReference>
<reference evidence="7 8" key="2">
    <citation type="submission" date="2019-09" db="EMBL/GenBank/DDBJ databases">
        <authorList>
            <person name="Jin C."/>
        </authorList>
    </citation>
    <scope>NUCLEOTIDE SEQUENCE [LARGE SCALE GENOMIC DNA]</scope>
    <source>
        <strain evidence="7 8">AN110305</strain>
    </source>
</reference>
<feature type="region of interest" description="Disordered" evidence="3">
    <location>
        <begin position="1024"/>
        <end position="1044"/>
    </location>
</feature>
<keyword evidence="4" id="KW-1133">Transmembrane helix</keyword>
<feature type="transmembrane region" description="Helical" evidence="4">
    <location>
        <begin position="78"/>
        <end position="103"/>
    </location>
</feature>